<feature type="region of interest" description="Disordered" evidence="1">
    <location>
        <begin position="41"/>
        <end position="62"/>
    </location>
</feature>
<reference evidence="3 4" key="1">
    <citation type="submission" date="2023-07" db="EMBL/GenBank/DDBJ databases">
        <title>Genomic Encyclopedia of Type Strains, Phase IV (KMG-IV): sequencing the most valuable type-strain genomes for metagenomic binning, comparative biology and taxonomic classification.</title>
        <authorList>
            <person name="Goeker M."/>
        </authorList>
    </citation>
    <scope>NUCLEOTIDE SEQUENCE [LARGE SCALE GENOMIC DNA]</scope>
    <source>
        <strain evidence="3 4">DSM 19619</strain>
    </source>
</reference>
<organism evidence="3 4">
    <name type="scientific">Labrys wisconsinensis</name>
    <dbReference type="NCBI Taxonomy" id="425677"/>
    <lineage>
        <taxon>Bacteria</taxon>
        <taxon>Pseudomonadati</taxon>
        <taxon>Pseudomonadota</taxon>
        <taxon>Alphaproteobacteria</taxon>
        <taxon>Hyphomicrobiales</taxon>
        <taxon>Xanthobacteraceae</taxon>
        <taxon>Labrys</taxon>
    </lineage>
</organism>
<evidence type="ECO:0000256" key="2">
    <source>
        <dbReference type="SAM" id="SignalP"/>
    </source>
</evidence>
<accession>A0ABU0JKK7</accession>
<gene>
    <name evidence="3" type="ORF">QO011_007864</name>
</gene>
<feature type="signal peptide" evidence="2">
    <location>
        <begin position="1"/>
        <end position="21"/>
    </location>
</feature>
<evidence type="ECO:0000313" key="4">
    <source>
        <dbReference type="Proteomes" id="UP001242480"/>
    </source>
</evidence>
<proteinExistence type="predicted"/>
<dbReference type="Proteomes" id="UP001242480">
    <property type="component" value="Unassembled WGS sequence"/>
</dbReference>
<protein>
    <submittedName>
        <fullName evidence="3">Uncharacterized protein</fullName>
    </submittedName>
</protein>
<dbReference type="EMBL" id="JAUSVX010000026">
    <property type="protein sequence ID" value="MDQ0474822.1"/>
    <property type="molecule type" value="Genomic_DNA"/>
</dbReference>
<feature type="chain" id="PRO_5047257563" evidence="2">
    <location>
        <begin position="22"/>
        <end position="62"/>
    </location>
</feature>
<comment type="caution">
    <text evidence="3">The sequence shown here is derived from an EMBL/GenBank/DDBJ whole genome shotgun (WGS) entry which is preliminary data.</text>
</comment>
<sequence>MNLRLIILLAAASLASTPAFATHGNPKDFYAVQRYAPKQAADADTTGAVAPKPAGHGHKHHR</sequence>
<dbReference type="RefSeq" id="WP_307285083.1">
    <property type="nucleotide sequence ID" value="NZ_JAUSVX010000026.1"/>
</dbReference>
<keyword evidence="4" id="KW-1185">Reference proteome</keyword>
<keyword evidence="2" id="KW-0732">Signal</keyword>
<name>A0ABU0JKK7_9HYPH</name>
<evidence type="ECO:0000256" key="1">
    <source>
        <dbReference type="SAM" id="MobiDB-lite"/>
    </source>
</evidence>
<evidence type="ECO:0000313" key="3">
    <source>
        <dbReference type="EMBL" id="MDQ0474822.1"/>
    </source>
</evidence>